<name>A0A8C3DXV6_CORMO</name>
<feature type="region of interest" description="Disordered" evidence="9">
    <location>
        <begin position="90"/>
        <end position="183"/>
    </location>
</feature>
<evidence type="ECO:0000256" key="6">
    <source>
        <dbReference type="ARBA" id="ARBA00022833"/>
    </source>
</evidence>
<evidence type="ECO:0000256" key="5">
    <source>
        <dbReference type="ARBA" id="ARBA00022771"/>
    </source>
</evidence>
<keyword evidence="8" id="KW-0804">Transcription</keyword>
<keyword evidence="4" id="KW-0479">Metal-binding</keyword>
<organism evidence="11 12">
    <name type="scientific">Corvus moneduloides</name>
    <name type="common">New Caledonian crow</name>
    <dbReference type="NCBI Taxonomy" id="1196302"/>
    <lineage>
        <taxon>Eukaryota</taxon>
        <taxon>Metazoa</taxon>
        <taxon>Chordata</taxon>
        <taxon>Craniata</taxon>
        <taxon>Vertebrata</taxon>
        <taxon>Euteleostomi</taxon>
        <taxon>Archelosauria</taxon>
        <taxon>Archosauria</taxon>
        <taxon>Dinosauria</taxon>
        <taxon>Saurischia</taxon>
        <taxon>Theropoda</taxon>
        <taxon>Coelurosauria</taxon>
        <taxon>Aves</taxon>
        <taxon>Neognathae</taxon>
        <taxon>Neoaves</taxon>
        <taxon>Telluraves</taxon>
        <taxon>Australaves</taxon>
        <taxon>Passeriformes</taxon>
        <taxon>Corvoidea</taxon>
        <taxon>Corvidae</taxon>
        <taxon>Corvus</taxon>
    </lineage>
</organism>
<feature type="domain" description="RING-type" evidence="10">
    <location>
        <begin position="26"/>
        <end position="65"/>
    </location>
</feature>
<feature type="compositionally biased region" description="Basic and acidic residues" evidence="9">
    <location>
        <begin position="125"/>
        <end position="145"/>
    </location>
</feature>
<reference evidence="12" key="1">
    <citation type="submission" date="2019-10" db="EMBL/GenBank/DDBJ databases">
        <title>Corvus moneduloides (New Caledonian crow) genome, bCorMon1, primary haplotype.</title>
        <authorList>
            <person name="Rutz C."/>
            <person name="Fungtammasan C."/>
            <person name="Mountcastle J."/>
            <person name="Formenti G."/>
            <person name="Chow W."/>
            <person name="Howe K."/>
            <person name="Steele M.P."/>
            <person name="Fernandes J."/>
            <person name="Gilbert M.T.P."/>
            <person name="Fedrigo O."/>
            <person name="Jarvis E.D."/>
            <person name="Gemmell N."/>
        </authorList>
    </citation>
    <scope>NUCLEOTIDE SEQUENCE [LARGE SCALE GENOMIC DNA]</scope>
</reference>
<keyword evidence="12" id="KW-1185">Reference proteome</keyword>
<dbReference type="InterPro" id="IPR017907">
    <property type="entry name" value="Znf_RING_CS"/>
</dbReference>
<keyword evidence="5" id="KW-0863">Zinc-finger</keyword>
<evidence type="ECO:0000313" key="11">
    <source>
        <dbReference type="Ensembl" id="ENSCMUP00000012392.2"/>
    </source>
</evidence>
<dbReference type="GO" id="GO:0006513">
    <property type="term" value="P:protein monoubiquitination"/>
    <property type="evidence" value="ECO:0007669"/>
    <property type="project" value="TreeGrafter"/>
</dbReference>
<keyword evidence="6" id="KW-0862">Zinc</keyword>
<evidence type="ECO:0000256" key="7">
    <source>
        <dbReference type="ARBA" id="ARBA00023015"/>
    </source>
</evidence>
<evidence type="ECO:0000256" key="8">
    <source>
        <dbReference type="ARBA" id="ARBA00023163"/>
    </source>
</evidence>
<reference evidence="11" key="2">
    <citation type="submission" date="2025-08" db="UniProtKB">
        <authorList>
            <consortium name="Ensembl"/>
        </authorList>
    </citation>
    <scope>IDENTIFICATION</scope>
</reference>
<dbReference type="EC" id="2.3.2.27" evidence="2"/>
<evidence type="ECO:0000256" key="3">
    <source>
        <dbReference type="ARBA" id="ARBA00022679"/>
    </source>
</evidence>
<dbReference type="SUPFAM" id="SSF57850">
    <property type="entry name" value="RING/U-box"/>
    <property type="match status" value="1"/>
</dbReference>
<dbReference type="SMART" id="SM00184">
    <property type="entry name" value="RING"/>
    <property type="match status" value="1"/>
</dbReference>
<protein>
    <recommendedName>
        <fullName evidence="2">RING-type E3 ubiquitin transferase</fullName>
        <ecNumber evidence="2">2.3.2.27</ecNumber>
    </recommendedName>
</protein>
<evidence type="ECO:0000256" key="2">
    <source>
        <dbReference type="ARBA" id="ARBA00012483"/>
    </source>
</evidence>
<sequence length="239" mass="28029">AAVCRLHLWIVNNQVPLAIPGRGFDCPICLDIIEDETSVSWCRHTFCFPCILEWACIRPVCPICQEPFQYLFRKVGDSNYEVYYTRSPRCNRGRRSHRHSAERRRYHSAGHRQRSSSRRQHGSGHARDWERDRSRSQRQNHDGHSRSQQARSYDHSRSRRWQHSSAQETDPETSRGWDQTSRHEQDTASLDCVSRAGQDPHVSLVCSGRWRWKRAWLKVAPFLLLPATTRCSRLSVHIT</sequence>
<reference evidence="11" key="3">
    <citation type="submission" date="2025-09" db="UniProtKB">
        <authorList>
            <consortium name="Ensembl"/>
        </authorList>
    </citation>
    <scope>IDENTIFICATION</scope>
</reference>
<dbReference type="Proteomes" id="UP000694553">
    <property type="component" value="Unassembled WGS sequence"/>
</dbReference>
<feature type="compositionally biased region" description="Basic residues" evidence="9">
    <location>
        <begin position="90"/>
        <end position="124"/>
    </location>
</feature>
<accession>A0A8C3DXV6</accession>
<accession>A0A8U7NVP3</accession>
<dbReference type="GO" id="GO:0008270">
    <property type="term" value="F:zinc ion binding"/>
    <property type="evidence" value="ECO:0007669"/>
    <property type="project" value="UniProtKB-KW"/>
</dbReference>
<dbReference type="InterPro" id="IPR001841">
    <property type="entry name" value="Znf_RING"/>
</dbReference>
<feature type="compositionally biased region" description="Basic and acidic residues" evidence="9">
    <location>
        <begin position="172"/>
        <end position="183"/>
    </location>
</feature>
<evidence type="ECO:0000313" key="12">
    <source>
        <dbReference type="Proteomes" id="UP000694553"/>
    </source>
</evidence>
<dbReference type="PANTHER" id="PTHR46077">
    <property type="entry name" value="E3 UBIQUITIN-PROTEIN LIGASE TOPORS"/>
    <property type="match status" value="1"/>
</dbReference>
<keyword evidence="3" id="KW-0808">Transferase</keyword>
<evidence type="ECO:0000256" key="1">
    <source>
        <dbReference type="ARBA" id="ARBA00000900"/>
    </source>
</evidence>
<keyword evidence="7" id="KW-0805">Transcription regulation</keyword>
<dbReference type="PROSITE" id="PS50089">
    <property type="entry name" value="ZF_RING_2"/>
    <property type="match status" value="1"/>
</dbReference>
<dbReference type="GO" id="GO:0061630">
    <property type="term" value="F:ubiquitin protein ligase activity"/>
    <property type="evidence" value="ECO:0007669"/>
    <property type="project" value="UniProtKB-EC"/>
</dbReference>
<dbReference type="PROSITE" id="PS00518">
    <property type="entry name" value="ZF_RING_1"/>
    <property type="match status" value="1"/>
</dbReference>
<dbReference type="GO" id="GO:0000209">
    <property type="term" value="P:protein polyubiquitination"/>
    <property type="evidence" value="ECO:0007669"/>
    <property type="project" value="TreeGrafter"/>
</dbReference>
<proteinExistence type="predicted"/>
<evidence type="ECO:0000259" key="10">
    <source>
        <dbReference type="PROSITE" id="PS50089"/>
    </source>
</evidence>
<dbReference type="InterPro" id="IPR018957">
    <property type="entry name" value="Znf_C3HC4_RING-type"/>
</dbReference>
<dbReference type="Gene3D" id="3.30.40.10">
    <property type="entry name" value="Zinc/RING finger domain, C3HC4 (zinc finger)"/>
    <property type="match status" value="1"/>
</dbReference>
<dbReference type="AlphaFoldDB" id="A0A8C3DXV6"/>
<comment type="catalytic activity">
    <reaction evidence="1">
        <text>S-ubiquitinyl-[E2 ubiquitin-conjugating enzyme]-L-cysteine + [acceptor protein]-L-lysine = [E2 ubiquitin-conjugating enzyme]-L-cysteine + N(6)-ubiquitinyl-[acceptor protein]-L-lysine.</text>
        <dbReference type="EC" id="2.3.2.27"/>
    </reaction>
</comment>
<dbReference type="PANTHER" id="PTHR46077:SF1">
    <property type="entry name" value="TOP1 BINDING ARGININE_SERINE RICH PROTEIN, E3 UBIQUITIN LIGASE"/>
    <property type="match status" value="1"/>
</dbReference>
<dbReference type="Ensembl" id="ENSCMUT00000013319.2">
    <property type="protein sequence ID" value="ENSCMUP00000012392.2"/>
    <property type="gene ID" value="ENSCMUG00000007808.2"/>
</dbReference>
<evidence type="ECO:0000256" key="4">
    <source>
        <dbReference type="ARBA" id="ARBA00022723"/>
    </source>
</evidence>
<dbReference type="InterPro" id="IPR013083">
    <property type="entry name" value="Znf_RING/FYVE/PHD"/>
</dbReference>
<evidence type="ECO:0000256" key="9">
    <source>
        <dbReference type="SAM" id="MobiDB-lite"/>
    </source>
</evidence>
<dbReference type="Pfam" id="PF00097">
    <property type="entry name" value="zf-C3HC4"/>
    <property type="match status" value="1"/>
</dbReference>